<dbReference type="InterPro" id="IPR014710">
    <property type="entry name" value="RmlC-like_jellyroll"/>
</dbReference>
<keyword evidence="6" id="KW-0413">Isomerase</keyword>
<dbReference type="Gene3D" id="2.60.120.10">
    <property type="entry name" value="Jelly Rolls"/>
    <property type="match status" value="2"/>
</dbReference>
<evidence type="ECO:0000259" key="5">
    <source>
        <dbReference type="Pfam" id="PF20511"/>
    </source>
</evidence>
<evidence type="ECO:0000313" key="7">
    <source>
        <dbReference type="Proteomes" id="UP000569951"/>
    </source>
</evidence>
<sequence>MSSLNQTLLPLEAQYQTRVWGGQKLKRNDPPVGEAWVAFEGSRVLSGAHAGQTVAELAAELAAELLGPLPLARYGTRFPLLIKLLDCADWLSVQVHPDDAQARRMVGAGEFGKTEAWHFLEVDPGARILAGVKPGTPAQALEAAIRGGTVLDVAQELEVEEGQTVFIPAGTLHALGPGMLLYEVQQSSDTTYRVYDWDRPASAGRRLHLEESVAVTDPEKGAQVYPAPRLEDTAAAPLVRCPYFTLDLLQVENNAWAGNTAMQAFEILTVIAGSVRLRRGNEQITLERHQTALIAAAAGAYHLEALSPAARVLRATVPHDER</sequence>
<dbReference type="CDD" id="cd07010">
    <property type="entry name" value="cupin_PMI_type_I_N_bac"/>
    <property type="match status" value="1"/>
</dbReference>
<dbReference type="InterPro" id="IPR014628">
    <property type="entry name" value="Man6P_isomerase_Firm_short"/>
</dbReference>
<protein>
    <submittedName>
        <fullName evidence="6">Mannose-6-phosphate isomerase</fullName>
        <ecNumber evidence="6">5.3.1.8</ecNumber>
    </submittedName>
</protein>
<proteinExistence type="predicted"/>
<keyword evidence="1 3" id="KW-0479">Metal-binding</keyword>
<evidence type="ECO:0000313" key="6">
    <source>
        <dbReference type="EMBL" id="MBB6097373.1"/>
    </source>
</evidence>
<dbReference type="RefSeq" id="WP_183984701.1">
    <property type="nucleotide sequence ID" value="NZ_JACHHG010000002.1"/>
</dbReference>
<feature type="binding site" evidence="3">
    <location>
        <position position="96"/>
    </location>
    <ligand>
        <name>Zn(2+)</name>
        <dbReference type="ChEBI" id="CHEBI:29105"/>
    </ligand>
</feature>
<comment type="caution">
    <text evidence="6">The sequence shown here is derived from an EMBL/GenBank/DDBJ whole genome shotgun (WGS) entry which is preliminary data.</text>
</comment>
<comment type="cofactor">
    <cofactor evidence="3">
        <name>Zn(2+)</name>
        <dbReference type="ChEBI" id="CHEBI:29105"/>
    </cofactor>
    <text evidence="3">Binds 1 zinc ion per subunit.</text>
</comment>
<feature type="domain" description="Phosphomannose isomerase type I catalytic" evidence="5">
    <location>
        <begin position="8"/>
        <end position="105"/>
    </location>
</feature>
<keyword evidence="7" id="KW-1185">Reference proteome</keyword>
<dbReference type="SUPFAM" id="SSF51182">
    <property type="entry name" value="RmlC-like cupins"/>
    <property type="match status" value="1"/>
</dbReference>
<dbReference type="GO" id="GO:0005975">
    <property type="term" value="P:carbohydrate metabolic process"/>
    <property type="evidence" value="ECO:0007669"/>
    <property type="project" value="InterPro"/>
</dbReference>
<dbReference type="AlphaFoldDB" id="A0A841HWY8"/>
<dbReference type="EC" id="5.3.1.8" evidence="6"/>
<gene>
    <name evidence="6" type="ORF">HNR42_000787</name>
</gene>
<organism evidence="6 7">
    <name type="scientific">Deinobacterium chartae</name>
    <dbReference type="NCBI Taxonomy" id="521158"/>
    <lineage>
        <taxon>Bacteria</taxon>
        <taxon>Thermotogati</taxon>
        <taxon>Deinococcota</taxon>
        <taxon>Deinococci</taxon>
        <taxon>Deinococcales</taxon>
        <taxon>Deinococcaceae</taxon>
        <taxon>Deinobacterium</taxon>
    </lineage>
</organism>
<evidence type="ECO:0000256" key="3">
    <source>
        <dbReference type="PIRSR" id="PIRSR036894-1"/>
    </source>
</evidence>
<name>A0A841HWY8_9DEIO</name>
<keyword evidence="2 3" id="KW-0862">Zinc</keyword>
<evidence type="ECO:0000256" key="2">
    <source>
        <dbReference type="ARBA" id="ARBA00022833"/>
    </source>
</evidence>
<feature type="binding site" evidence="3">
    <location>
        <position position="173"/>
    </location>
    <ligand>
        <name>Zn(2+)</name>
        <dbReference type="ChEBI" id="CHEBI:29105"/>
    </ligand>
</feature>
<dbReference type="GO" id="GO:0004476">
    <property type="term" value="F:mannose-6-phosphate isomerase activity"/>
    <property type="evidence" value="ECO:0007669"/>
    <property type="project" value="UniProtKB-EC"/>
</dbReference>
<dbReference type="Pfam" id="PF20511">
    <property type="entry name" value="PMI_typeI_cat"/>
    <property type="match status" value="1"/>
</dbReference>
<dbReference type="InterPro" id="IPR011051">
    <property type="entry name" value="RmlC_Cupin_sf"/>
</dbReference>
<dbReference type="EMBL" id="JACHHG010000002">
    <property type="protein sequence ID" value="MBB6097373.1"/>
    <property type="molecule type" value="Genomic_DNA"/>
</dbReference>
<reference evidence="6 7" key="1">
    <citation type="submission" date="2020-08" db="EMBL/GenBank/DDBJ databases">
        <title>Genomic Encyclopedia of Type Strains, Phase IV (KMG-IV): sequencing the most valuable type-strain genomes for metagenomic binning, comparative biology and taxonomic classification.</title>
        <authorList>
            <person name="Goeker M."/>
        </authorList>
    </citation>
    <scope>NUCLEOTIDE SEQUENCE [LARGE SCALE GENOMIC DNA]</scope>
    <source>
        <strain evidence="6 7">DSM 21458</strain>
    </source>
</reference>
<dbReference type="PIRSF" id="PIRSF036894">
    <property type="entry name" value="PMI_Firm_short"/>
    <property type="match status" value="1"/>
</dbReference>
<dbReference type="PANTHER" id="PTHR42742:SF3">
    <property type="entry name" value="FRUCTOKINASE"/>
    <property type="match status" value="1"/>
</dbReference>
<feature type="binding site" evidence="3">
    <location>
        <position position="115"/>
    </location>
    <ligand>
        <name>Zn(2+)</name>
        <dbReference type="ChEBI" id="CHEBI:29105"/>
    </ligand>
</feature>
<dbReference type="PANTHER" id="PTHR42742">
    <property type="entry name" value="TRANSCRIPTIONAL REPRESSOR MPRA"/>
    <property type="match status" value="1"/>
</dbReference>
<accession>A0A841HWY8</accession>
<dbReference type="InterPro" id="IPR051804">
    <property type="entry name" value="Carb_Metab_Reg_Kinase/Isom"/>
</dbReference>
<evidence type="ECO:0000256" key="4">
    <source>
        <dbReference type="PIRSR" id="PIRSR036894-2"/>
    </source>
</evidence>
<dbReference type="InterPro" id="IPR046457">
    <property type="entry name" value="PMI_typeI_cat"/>
</dbReference>
<dbReference type="Proteomes" id="UP000569951">
    <property type="component" value="Unassembled WGS sequence"/>
</dbReference>
<evidence type="ECO:0000256" key="1">
    <source>
        <dbReference type="ARBA" id="ARBA00022723"/>
    </source>
</evidence>
<feature type="active site" evidence="4">
    <location>
        <position position="193"/>
    </location>
</feature>
<dbReference type="GO" id="GO:0008270">
    <property type="term" value="F:zinc ion binding"/>
    <property type="evidence" value="ECO:0007669"/>
    <property type="project" value="InterPro"/>
</dbReference>